<dbReference type="Proteomes" id="UP000824166">
    <property type="component" value="Unassembled WGS sequence"/>
</dbReference>
<sequence>MAQAIYKCLPSLFDNAKPWISTENRSGSIWLPEIDKQLSDTDFGIVCVSKQNQGAPWLNYEAGALSRKVDAKRELMPVLLVDFDDTVEVTGPVTGFQMKFANLEDFFVIMKDLNESELGPGIDADILRMRVELIWPSIEAEVKKVKSSHDSQDVKKRTDDDKYEELLVTVRDIAETTAILAHQRWGGPGQDFRLSDHDMRVVAKAVGDVGRATGLGEMSITFPDKKRARVGSENPVNDVIAGKMANAVAEILEHDIEISYYPMDKSEIEDLRAMLAMRNLVSHPEA</sequence>
<accession>A0ABS6I1P7</accession>
<name>A0ABS6I1P7_9MICC</name>
<gene>
    <name evidence="1" type="ORF">KSW38_04640</name>
</gene>
<evidence type="ECO:0000313" key="2">
    <source>
        <dbReference type="Proteomes" id="UP000824166"/>
    </source>
</evidence>
<proteinExistence type="predicted"/>
<reference evidence="1 2" key="1">
    <citation type="submission" date="2021-06" db="EMBL/GenBank/DDBJ databases">
        <authorList>
            <person name="Jeong J.W."/>
        </authorList>
    </citation>
    <scope>NUCLEOTIDE SEQUENCE [LARGE SCALE GENOMIC DNA]</scope>
    <source>
        <strain evidence="1 2">MMS21-TAE1-1</strain>
    </source>
</reference>
<evidence type="ECO:0000313" key="1">
    <source>
        <dbReference type="EMBL" id="MBU8865574.1"/>
    </source>
</evidence>
<organism evidence="1 2">
    <name type="scientific">Paenarthrobacter aromaticivorans</name>
    <dbReference type="NCBI Taxonomy" id="2849150"/>
    <lineage>
        <taxon>Bacteria</taxon>
        <taxon>Bacillati</taxon>
        <taxon>Actinomycetota</taxon>
        <taxon>Actinomycetes</taxon>
        <taxon>Micrococcales</taxon>
        <taxon>Micrococcaceae</taxon>
        <taxon>Paenarthrobacter</taxon>
    </lineage>
</organism>
<keyword evidence="1" id="KW-0675">Receptor</keyword>
<comment type="caution">
    <text evidence="1">The sequence shown here is derived from an EMBL/GenBank/DDBJ whole genome shotgun (WGS) entry which is preliminary data.</text>
</comment>
<protein>
    <submittedName>
        <fullName evidence="1">Toll/interleukin-1 receptor domain-containing protein</fullName>
    </submittedName>
</protein>
<dbReference type="EMBL" id="JAHOPC010000002">
    <property type="protein sequence ID" value="MBU8865574.1"/>
    <property type="molecule type" value="Genomic_DNA"/>
</dbReference>
<keyword evidence="2" id="KW-1185">Reference proteome</keyword>